<keyword evidence="4" id="KW-1185">Reference proteome</keyword>
<feature type="chain" id="PRO_5020593467" description="PRC-barrel domain-containing protein" evidence="2">
    <location>
        <begin position="22"/>
        <end position="147"/>
    </location>
</feature>
<proteinExistence type="predicted"/>
<gene>
    <name evidence="3" type="ORF">E5A73_12470</name>
</gene>
<feature type="region of interest" description="Disordered" evidence="1">
    <location>
        <begin position="25"/>
        <end position="82"/>
    </location>
</feature>
<evidence type="ECO:0000256" key="2">
    <source>
        <dbReference type="SAM" id="SignalP"/>
    </source>
</evidence>
<evidence type="ECO:0000256" key="1">
    <source>
        <dbReference type="SAM" id="MobiDB-lite"/>
    </source>
</evidence>
<protein>
    <recommendedName>
        <fullName evidence="5">PRC-barrel domain-containing protein</fullName>
    </recommendedName>
</protein>
<dbReference type="OrthoDB" id="7571491at2"/>
<keyword evidence="2" id="KW-0732">Signal</keyword>
<accession>A0A4S1XDR3</accession>
<sequence length="147" mass="14853">MRILEVAAMAAALTLAGAAHAQAVGSVPPASAPGGGAPEMRGPDERMTDFNRMRDDVSGRTAGPTRSTRPVPASPGDITAGSEVRDSKGVVIGTVDRVGTGFAVVASPGGKIEVEFASFAKNNKGLLINMPKAKFDAILAGLAKPAN</sequence>
<evidence type="ECO:0000313" key="3">
    <source>
        <dbReference type="EMBL" id="TGX53630.1"/>
    </source>
</evidence>
<organism evidence="3 4">
    <name type="scientific">Sphingomonas gei</name>
    <dbReference type="NCBI Taxonomy" id="1395960"/>
    <lineage>
        <taxon>Bacteria</taxon>
        <taxon>Pseudomonadati</taxon>
        <taxon>Pseudomonadota</taxon>
        <taxon>Alphaproteobacteria</taxon>
        <taxon>Sphingomonadales</taxon>
        <taxon>Sphingomonadaceae</taxon>
        <taxon>Sphingomonas</taxon>
    </lineage>
</organism>
<reference evidence="3 4" key="1">
    <citation type="submission" date="2019-04" db="EMBL/GenBank/DDBJ databases">
        <title>Sphingomonas psychrotolerans sp. nov., isolated from soil in the Tianshan Mountains, Xinjiang, China.</title>
        <authorList>
            <person name="Luo Y."/>
            <person name="Sheng H."/>
        </authorList>
    </citation>
    <scope>NUCLEOTIDE SEQUENCE [LARGE SCALE GENOMIC DNA]</scope>
    <source>
        <strain evidence="3 4">ZFGT-11</strain>
    </source>
</reference>
<dbReference type="RefSeq" id="WP_135964133.1">
    <property type="nucleotide sequence ID" value="NZ_SRXT01000004.1"/>
</dbReference>
<evidence type="ECO:0008006" key="5">
    <source>
        <dbReference type="Google" id="ProtNLM"/>
    </source>
</evidence>
<feature type="signal peptide" evidence="2">
    <location>
        <begin position="1"/>
        <end position="21"/>
    </location>
</feature>
<feature type="compositionally biased region" description="Basic and acidic residues" evidence="1">
    <location>
        <begin position="41"/>
        <end position="58"/>
    </location>
</feature>
<comment type="caution">
    <text evidence="3">The sequence shown here is derived from an EMBL/GenBank/DDBJ whole genome shotgun (WGS) entry which is preliminary data.</text>
</comment>
<evidence type="ECO:0000313" key="4">
    <source>
        <dbReference type="Proteomes" id="UP000306147"/>
    </source>
</evidence>
<dbReference type="AlphaFoldDB" id="A0A4S1XDR3"/>
<dbReference type="EMBL" id="SRXT01000004">
    <property type="protein sequence ID" value="TGX53630.1"/>
    <property type="molecule type" value="Genomic_DNA"/>
</dbReference>
<dbReference type="Proteomes" id="UP000306147">
    <property type="component" value="Unassembled WGS sequence"/>
</dbReference>
<name>A0A4S1XDR3_9SPHN</name>